<feature type="domain" description="DSBA-like thioredoxin" evidence="1">
    <location>
        <begin position="10"/>
        <end position="211"/>
    </location>
</feature>
<dbReference type="EMBL" id="AP018694">
    <property type="protein sequence ID" value="BBE16930.1"/>
    <property type="molecule type" value="Genomic_DNA"/>
</dbReference>
<name>A0A5K7S614_9BACT</name>
<gene>
    <name evidence="2" type="ORF">AQPE_1077</name>
</gene>
<dbReference type="GO" id="GO:0016853">
    <property type="term" value="F:isomerase activity"/>
    <property type="evidence" value="ECO:0007669"/>
    <property type="project" value="UniProtKB-KW"/>
</dbReference>
<reference evidence="2" key="1">
    <citation type="journal article" date="2020" name="Int. J. Syst. Evol. Microbiol.">
        <title>Aquipluma nitroreducens gen. nov. sp. nov., a novel facultatively anaerobic bacterium isolated from a freshwater lake.</title>
        <authorList>
            <person name="Watanabe M."/>
            <person name="Kojima H."/>
            <person name="Fukui M."/>
        </authorList>
    </citation>
    <scope>NUCLEOTIDE SEQUENCE</scope>
    <source>
        <strain evidence="2">MeG22</strain>
    </source>
</reference>
<evidence type="ECO:0000313" key="3">
    <source>
        <dbReference type="Proteomes" id="UP001193389"/>
    </source>
</evidence>
<dbReference type="GO" id="GO:0016491">
    <property type="term" value="F:oxidoreductase activity"/>
    <property type="evidence" value="ECO:0007669"/>
    <property type="project" value="InterPro"/>
</dbReference>
<keyword evidence="2" id="KW-0413">Isomerase</keyword>
<sequence length="242" mass="27457">MDSSKNKMRVEIWSDVVCPFCYIGKRKFEAALSEFKESSNVEITWKSFQLSPDTRTAPEKNIHQYLAEHKGISLEHAKSLNNQVTNLAKQVGLVFNFDQAIPVNTFNAHRFLHLAKQHGFQEEAEEKLFKAYFTDGKNTDDHQTLMQIGSEIGLNPDEVKQVLESDQYAGEVRQDVVEAHQLGVRGVPFFLFDRKYAVSGAQDSKVFLESLEKAFAAWRKENPKSTIEITEGDYCSPDGACN</sequence>
<dbReference type="AlphaFoldDB" id="A0A5K7S614"/>
<dbReference type="RefSeq" id="WP_318349963.1">
    <property type="nucleotide sequence ID" value="NZ_AP018694.1"/>
</dbReference>
<organism evidence="2 3">
    <name type="scientific">Aquipluma nitroreducens</name>
    <dbReference type="NCBI Taxonomy" id="2010828"/>
    <lineage>
        <taxon>Bacteria</taxon>
        <taxon>Pseudomonadati</taxon>
        <taxon>Bacteroidota</taxon>
        <taxon>Bacteroidia</taxon>
        <taxon>Marinilabiliales</taxon>
        <taxon>Prolixibacteraceae</taxon>
        <taxon>Aquipluma</taxon>
    </lineage>
</organism>
<evidence type="ECO:0000313" key="2">
    <source>
        <dbReference type="EMBL" id="BBE16930.1"/>
    </source>
</evidence>
<dbReference type="Gene3D" id="3.40.30.10">
    <property type="entry name" value="Glutaredoxin"/>
    <property type="match status" value="1"/>
</dbReference>
<dbReference type="InterPro" id="IPR001853">
    <property type="entry name" value="DSBA-like_thioredoxin_dom"/>
</dbReference>
<dbReference type="Proteomes" id="UP001193389">
    <property type="component" value="Chromosome"/>
</dbReference>
<keyword evidence="3" id="KW-1185">Reference proteome</keyword>
<dbReference type="PANTHER" id="PTHR13887:SF41">
    <property type="entry name" value="THIOREDOXIN SUPERFAMILY PROTEIN"/>
    <property type="match status" value="1"/>
</dbReference>
<dbReference type="CDD" id="cd03024">
    <property type="entry name" value="DsbA_FrnE"/>
    <property type="match status" value="1"/>
</dbReference>
<dbReference type="PANTHER" id="PTHR13887">
    <property type="entry name" value="GLUTATHIONE S-TRANSFERASE KAPPA"/>
    <property type="match status" value="1"/>
</dbReference>
<proteinExistence type="predicted"/>
<dbReference type="KEGG" id="anf:AQPE_1077"/>
<accession>A0A5K7S614</accession>
<evidence type="ECO:0000259" key="1">
    <source>
        <dbReference type="Pfam" id="PF01323"/>
    </source>
</evidence>
<dbReference type="InterPro" id="IPR036249">
    <property type="entry name" value="Thioredoxin-like_sf"/>
</dbReference>
<dbReference type="SUPFAM" id="SSF52833">
    <property type="entry name" value="Thioredoxin-like"/>
    <property type="match status" value="1"/>
</dbReference>
<dbReference type="Pfam" id="PF01323">
    <property type="entry name" value="DSBA"/>
    <property type="match status" value="1"/>
</dbReference>
<protein>
    <submittedName>
        <fullName evidence="2">2-hydroxychromene-2-carboxylate isomerase</fullName>
    </submittedName>
</protein>